<proteinExistence type="inferred from homology"/>
<dbReference type="PANTHER" id="PTHR33867:SF1">
    <property type="entry name" value="RIBOSOME MATURATION FACTOR RIMP"/>
    <property type="match status" value="1"/>
</dbReference>
<name>A0A4R3JYB2_9PROT</name>
<feature type="domain" description="Ribosome maturation factor RimP C-terminal" evidence="5">
    <location>
        <begin position="80"/>
        <end position="145"/>
    </location>
</feature>
<keyword evidence="2 3" id="KW-0690">Ribosome biogenesis</keyword>
<dbReference type="PANTHER" id="PTHR33867">
    <property type="entry name" value="RIBOSOME MATURATION FACTOR RIMP"/>
    <property type="match status" value="1"/>
</dbReference>
<evidence type="ECO:0000313" key="6">
    <source>
        <dbReference type="EMBL" id="TCS73433.1"/>
    </source>
</evidence>
<feature type="domain" description="Ribosome maturation factor RimP N-terminal" evidence="4">
    <location>
        <begin position="10"/>
        <end position="77"/>
    </location>
</feature>
<dbReference type="InterPro" id="IPR028998">
    <property type="entry name" value="RimP_C"/>
</dbReference>
<dbReference type="SUPFAM" id="SSF75420">
    <property type="entry name" value="YhbC-like, N-terminal domain"/>
    <property type="match status" value="1"/>
</dbReference>
<protein>
    <recommendedName>
        <fullName evidence="3">Ribosome maturation factor RimP</fullName>
    </recommendedName>
</protein>
<dbReference type="EMBL" id="SLZY01000002">
    <property type="protein sequence ID" value="TCS73433.1"/>
    <property type="molecule type" value="Genomic_DNA"/>
</dbReference>
<dbReference type="AlphaFoldDB" id="A0A4R3JYB2"/>
<comment type="function">
    <text evidence="3">Required for maturation of 30S ribosomal subunits.</text>
</comment>
<evidence type="ECO:0000256" key="3">
    <source>
        <dbReference type="HAMAP-Rule" id="MF_01077"/>
    </source>
</evidence>
<dbReference type="Pfam" id="PF02576">
    <property type="entry name" value="RimP_N"/>
    <property type="match status" value="1"/>
</dbReference>
<dbReference type="HAMAP" id="MF_01077">
    <property type="entry name" value="RimP"/>
    <property type="match status" value="1"/>
</dbReference>
<keyword evidence="1 3" id="KW-0963">Cytoplasm</keyword>
<evidence type="ECO:0000259" key="4">
    <source>
        <dbReference type="Pfam" id="PF02576"/>
    </source>
</evidence>
<evidence type="ECO:0000259" key="5">
    <source>
        <dbReference type="Pfam" id="PF17384"/>
    </source>
</evidence>
<comment type="subcellular location">
    <subcellularLocation>
        <location evidence="3">Cytoplasm</location>
    </subcellularLocation>
</comment>
<dbReference type="NCBIfam" id="NF000929">
    <property type="entry name" value="PRK00092.2-1"/>
    <property type="match status" value="1"/>
</dbReference>
<dbReference type="InterPro" id="IPR028989">
    <property type="entry name" value="RimP_N"/>
</dbReference>
<evidence type="ECO:0000313" key="7">
    <source>
        <dbReference type="Proteomes" id="UP000295135"/>
    </source>
</evidence>
<dbReference type="CDD" id="cd01734">
    <property type="entry name" value="YlxS_C"/>
    <property type="match status" value="1"/>
</dbReference>
<dbReference type="GO" id="GO:0000028">
    <property type="term" value="P:ribosomal small subunit assembly"/>
    <property type="evidence" value="ECO:0007669"/>
    <property type="project" value="TreeGrafter"/>
</dbReference>
<sequence>MGPGMDLQALIEPTVAGMGYEVVALERVGRGLLRLFIDKPGGIQIDDCVRVSNQLTRLFTVENVDYDRLEVSSPGLDRPLVKEADFVRFAGQQAQVKLRLPMDGRRKYVGQLVGVQDGAVQMRTEQGEVAIPMTEIESARLVPQF</sequence>
<comment type="similarity">
    <text evidence="3">Belongs to the RimP family.</text>
</comment>
<evidence type="ECO:0000256" key="1">
    <source>
        <dbReference type="ARBA" id="ARBA00022490"/>
    </source>
</evidence>
<dbReference type="InterPro" id="IPR035956">
    <property type="entry name" value="RimP_N_sf"/>
</dbReference>
<accession>A0A4R3JYB2</accession>
<dbReference type="Gene3D" id="3.30.300.70">
    <property type="entry name" value="RimP-like superfamily, N-terminal"/>
    <property type="match status" value="1"/>
</dbReference>
<dbReference type="Gene3D" id="2.30.30.180">
    <property type="entry name" value="Ribosome maturation factor RimP, C-terminal domain"/>
    <property type="match status" value="1"/>
</dbReference>
<keyword evidence="7" id="KW-1185">Reference proteome</keyword>
<dbReference type="Pfam" id="PF17384">
    <property type="entry name" value="DUF150_C"/>
    <property type="match status" value="1"/>
</dbReference>
<dbReference type="GO" id="GO:0005829">
    <property type="term" value="C:cytosol"/>
    <property type="evidence" value="ECO:0007669"/>
    <property type="project" value="TreeGrafter"/>
</dbReference>
<dbReference type="Proteomes" id="UP000295135">
    <property type="component" value="Unassembled WGS sequence"/>
</dbReference>
<gene>
    <name evidence="3" type="primary">rimP</name>
    <name evidence="6" type="ORF">EDC61_102207</name>
</gene>
<dbReference type="InterPro" id="IPR036847">
    <property type="entry name" value="RimP_C_sf"/>
</dbReference>
<dbReference type="GO" id="GO:0006412">
    <property type="term" value="P:translation"/>
    <property type="evidence" value="ECO:0007669"/>
    <property type="project" value="TreeGrafter"/>
</dbReference>
<reference evidence="6 7" key="1">
    <citation type="submission" date="2019-03" db="EMBL/GenBank/DDBJ databases">
        <title>Genomic Encyclopedia of Type Strains, Phase IV (KMG-IV): sequencing the most valuable type-strain genomes for metagenomic binning, comparative biology and taxonomic classification.</title>
        <authorList>
            <person name="Goeker M."/>
        </authorList>
    </citation>
    <scope>NUCLEOTIDE SEQUENCE [LARGE SCALE GENOMIC DNA]</scope>
    <source>
        <strain evidence="6 7">DSM 103923</strain>
    </source>
</reference>
<dbReference type="SUPFAM" id="SSF74942">
    <property type="entry name" value="YhbC-like, C-terminal domain"/>
    <property type="match status" value="1"/>
</dbReference>
<evidence type="ECO:0000256" key="2">
    <source>
        <dbReference type="ARBA" id="ARBA00022517"/>
    </source>
</evidence>
<organism evidence="6 7">
    <name type="scientific">Sulfuritortus calidifontis</name>
    <dbReference type="NCBI Taxonomy" id="1914471"/>
    <lineage>
        <taxon>Bacteria</taxon>
        <taxon>Pseudomonadati</taxon>
        <taxon>Pseudomonadota</taxon>
        <taxon>Betaproteobacteria</taxon>
        <taxon>Nitrosomonadales</taxon>
        <taxon>Thiobacillaceae</taxon>
        <taxon>Sulfuritortus</taxon>
    </lineage>
</organism>
<comment type="caution">
    <text evidence="6">The sequence shown here is derived from an EMBL/GenBank/DDBJ whole genome shotgun (WGS) entry which is preliminary data.</text>
</comment>
<dbReference type="InterPro" id="IPR003728">
    <property type="entry name" value="Ribosome_maturation_RimP"/>
</dbReference>